<keyword evidence="2" id="KW-1133">Transmembrane helix</keyword>
<evidence type="ECO:0000313" key="4">
    <source>
        <dbReference type="EMBL" id="NGO81689.1"/>
    </source>
</evidence>
<name>A0A6G4XVQ4_9ACTN</name>
<keyword evidence="1" id="KW-0378">Hydrolase</keyword>
<dbReference type="EMBL" id="JAAKZW010000380">
    <property type="protein sequence ID" value="NGO81689.1"/>
    <property type="molecule type" value="Genomic_DNA"/>
</dbReference>
<dbReference type="InterPro" id="IPR001932">
    <property type="entry name" value="PPM-type_phosphatase-like_dom"/>
</dbReference>
<keyword evidence="2" id="KW-0812">Transmembrane</keyword>
<dbReference type="PANTHER" id="PTHR43156:SF2">
    <property type="entry name" value="STAGE II SPORULATION PROTEIN E"/>
    <property type="match status" value="1"/>
</dbReference>
<feature type="transmembrane region" description="Helical" evidence="2">
    <location>
        <begin position="53"/>
        <end position="75"/>
    </location>
</feature>
<dbReference type="PANTHER" id="PTHR43156">
    <property type="entry name" value="STAGE II SPORULATION PROTEIN E-RELATED"/>
    <property type="match status" value="1"/>
</dbReference>
<dbReference type="FunFam" id="3.60.40.10:FF:000058">
    <property type="entry name" value="Stage II sporulation protein E"/>
    <property type="match status" value="1"/>
</dbReference>
<feature type="transmembrane region" description="Helical" evidence="2">
    <location>
        <begin position="87"/>
        <end position="104"/>
    </location>
</feature>
<dbReference type="AlphaFoldDB" id="A0A6G4XVQ4"/>
<organism evidence="4 5">
    <name type="scientific">Streptomyces mesophilus</name>
    <dbReference type="NCBI Taxonomy" id="1775132"/>
    <lineage>
        <taxon>Bacteria</taxon>
        <taxon>Bacillati</taxon>
        <taxon>Actinomycetota</taxon>
        <taxon>Actinomycetes</taxon>
        <taxon>Kitasatosporales</taxon>
        <taxon>Streptomycetaceae</taxon>
        <taxon>Streptomyces</taxon>
    </lineage>
</organism>
<protein>
    <submittedName>
        <fullName evidence="4">Serine/threonine-protein phosphatase</fullName>
    </submittedName>
</protein>
<dbReference type="InterPro" id="IPR036457">
    <property type="entry name" value="PPM-type-like_dom_sf"/>
</dbReference>
<dbReference type="Proteomes" id="UP000481109">
    <property type="component" value="Unassembled WGS sequence"/>
</dbReference>
<keyword evidence="5" id="KW-1185">Reference proteome</keyword>
<accession>A0A6G4XVQ4</accession>
<dbReference type="GO" id="GO:0016791">
    <property type="term" value="F:phosphatase activity"/>
    <property type="evidence" value="ECO:0007669"/>
    <property type="project" value="TreeGrafter"/>
</dbReference>
<comment type="caution">
    <text evidence="4">The sequence shown here is derived from an EMBL/GenBank/DDBJ whole genome shotgun (WGS) entry which is preliminary data.</text>
</comment>
<dbReference type="SUPFAM" id="SSF81606">
    <property type="entry name" value="PP2C-like"/>
    <property type="match status" value="1"/>
</dbReference>
<feature type="domain" description="PPM-type phosphatase" evidence="3">
    <location>
        <begin position="137"/>
        <end position="359"/>
    </location>
</feature>
<dbReference type="SMART" id="SM00331">
    <property type="entry name" value="PP2C_SIG"/>
    <property type="match status" value="1"/>
</dbReference>
<evidence type="ECO:0000259" key="3">
    <source>
        <dbReference type="SMART" id="SM00331"/>
    </source>
</evidence>
<keyword evidence="2" id="KW-0472">Membrane</keyword>
<evidence type="ECO:0000256" key="1">
    <source>
        <dbReference type="ARBA" id="ARBA00022801"/>
    </source>
</evidence>
<gene>
    <name evidence="4" type="ORF">G6045_39475</name>
</gene>
<evidence type="ECO:0000256" key="2">
    <source>
        <dbReference type="SAM" id="Phobius"/>
    </source>
</evidence>
<dbReference type="InterPro" id="IPR052016">
    <property type="entry name" value="Bact_Sigma-Reg"/>
</dbReference>
<dbReference type="RefSeq" id="WP_165337071.1">
    <property type="nucleotide sequence ID" value="NZ_JAAKZW010000380.1"/>
</dbReference>
<evidence type="ECO:0000313" key="5">
    <source>
        <dbReference type="Proteomes" id="UP000481109"/>
    </source>
</evidence>
<dbReference type="Gene3D" id="3.60.40.10">
    <property type="entry name" value="PPM-type phosphatase domain"/>
    <property type="match status" value="1"/>
</dbReference>
<dbReference type="Pfam" id="PF07228">
    <property type="entry name" value="SpoIIE"/>
    <property type="match status" value="1"/>
</dbReference>
<proteinExistence type="predicted"/>
<sequence length="365" mass="37905">MDGTFGLDGARPKPARWLRLLPLVLIVALVILQETTPSNFELGFLLAATPPLAALAYGPAATALFGVLVVVLLTLPGLRWEHPGNGDALTVTFVALLSVIIAWVRSRRDAQLVTVRTVAEAAQLAVLPPLAPQVGPVRCAALYRAAQRGALIGGDLYDVRQGPHGVRALVADVQGHGLAAVGTVAALLGAFREAVLDEPSLAGVAARLDRRLVVDSADAGDAAHCELFATAMLLEFPPEGSSVRILSCGHPPPLLLRGGSAKELPVLPGAPLGLDLAAYSAPPVLSLTLLPGDQLLVHTDGVTEARNAAGAYYPLASRLAKLPEASGEDQAALAEAVWRDVCGFAEAIRDDVALLVLARGCPPQE</sequence>
<feature type="transmembrane region" description="Helical" evidence="2">
    <location>
        <begin position="17"/>
        <end position="33"/>
    </location>
</feature>
<reference evidence="4 5" key="1">
    <citation type="submission" date="2020-02" db="EMBL/GenBank/DDBJ databases">
        <title>Whole-genome analyses of novel actinobacteria.</title>
        <authorList>
            <person name="Sahin N."/>
            <person name="Tokatli A."/>
        </authorList>
    </citation>
    <scope>NUCLEOTIDE SEQUENCE [LARGE SCALE GENOMIC DNA]</scope>
    <source>
        <strain evidence="4 5">YC504</strain>
    </source>
</reference>